<accession>H2Z163</accession>
<dbReference type="eggNOG" id="KOG1348">
    <property type="taxonomic scope" value="Eukaryota"/>
</dbReference>
<dbReference type="PRINTS" id="PR00776">
    <property type="entry name" value="HEMOGLOBNASE"/>
</dbReference>
<dbReference type="GO" id="GO:0006624">
    <property type="term" value="P:vacuolar protein processing"/>
    <property type="evidence" value="ECO:0007669"/>
    <property type="project" value="TreeGrafter"/>
</dbReference>
<dbReference type="AlphaFoldDB" id="H2Z163"/>
<reference evidence="9" key="3">
    <citation type="submission" date="2025-09" db="UniProtKB">
        <authorList>
            <consortium name="Ensembl"/>
        </authorList>
    </citation>
    <scope>IDENTIFICATION</scope>
</reference>
<reference evidence="10" key="1">
    <citation type="submission" date="2003-08" db="EMBL/GenBank/DDBJ databases">
        <authorList>
            <person name="Birren B."/>
            <person name="Nusbaum C."/>
            <person name="Abebe A."/>
            <person name="Abouelleil A."/>
            <person name="Adekoya E."/>
            <person name="Ait-zahra M."/>
            <person name="Allen N."/>
            <person name="Allen T."/>
            <person name="An P."/>
            <person name="Anderson M."/>
            <person name="Anderson S."/>
            <person name="Arachchi H."/>
            <person name="Armbruster J."/>
            <person name="Bachantsang P."/>
            <person name="Baldwin J."/>
            <person name="Barry A."/>
            <person name="Bayul T."/>
            <person name="Blitshsteyn B."/>
            <person name="Bloom T."/>
            <person name="Blye J."/>
            <person name="Boguslavskiy L."/>
            <person name="Borowsky M."/>
            <person name="Boukhgalter B."/>
            <person name="Brunache A."/>
            <person name="Butler J."/>
            <person name="Calixte N."/>
            <person name="Calvo S."/>
            <person name="Camarata J."/>
            <person name="Campo K."/>
            <person name="Chang J."/>
            <person name="Cheshatsang Y."/>
            <person name="Citroen M."/>
            <person name="Collymore A."/>
            <person name="Considine T."/>
            <person name="Cook A."/>
            <person name="Cooke P."/>
            <person name="Corum B."/>
            <person name="Cuomo C."/>
            <person name="David R."/>
            <person name="Dawoe T."/>
            <person name="Degray S."/>
            <person name="Dodge S."/>
            <person name="Dooley K."/>
            <person name="Dorje P."/>
            <person name="Dorjee K."/>
            <person name="Dorris L."/>
            <person name="Duffey N."/>
            <person name="Dupes A."/>
            <person name="Elkins T."/>
            <person name="Engels R."/>
            <person name="Erickson J."/>
            <person name="Farina A."/>
            <person name="Faro S."/>
            <person name="Ferreira P."/>
            <person name="Fischer H."/>
            <person name="Fitzgerald M."/>
            <person name="Foley K."/>
            <person name="Gage D."/>
            <person name="Galagan J."/>
            <person name="Gearin G."/>
            <person name="Gnerre S."/>
            <person name="Gnirke A."/>
            <person name="Goyette A."/>
            <person name="Graham J."/>
            <person name="Grandbois E."/>
            <person name="Gyaltsen K."/>
            <person name="Hafez N."/>
            <person name="Hagopian D."/>
            <person name="Hagos B."/>
            <person name="Hall J."/>
            <person name="Hatcher B."/>
            <person name="Heller A."/>
            <person name="Higgins H."/>
            <person name="Honan T."/>
            <person name="Horn A."/>
            <person name="Houde N."/>
            <person name="Hughes L."/>
            <person name="Hulme W."/>
            <person name="Husby E."/>
            <person name="Iliev I."/>
            <person name="Jaffe D."/>
            <person name="Jones C."/>
            <person name="Kamal M."/>
            <person name="Kamat A."/>
            <person name="Kamvysselis M."/>
            <person name="Karlsson E."/>
            <person name="Kells C."/>
            <person name="Kieu A."/>
            <person name="Kisner P."/>
            <person name="Kodira C."/>
            <person name="Kulbokas E."/>
            <person name="Labutti K."/>
            <person name="Lama D."/>
            <person name="Landers T."/>
            <person name="Leger J."/>
            <person name="Levine S."/>
            <person name="Lewis D."/>
            <person name="Lewis T."/>
            <person name="Lindblad-toh K."/>
            <person name="Liu X."/>
            <person name="Lokyitsang T."/>
            <person name="Lokyitsang Y."/>
            <person name="Lucien O."/>
            <person name="Lui A."/>
            <person name="Ma L.J."/>
            <person name="Mabbitt R."/>
            <person name="Macdonald J."/>
            <person name="Maclean C."/>
            <person name="Major J."/>
            <person name="Manning J."/>
            <person name="Marabella R."/>
            <person name="Maru K."/>
            <person name="Matthews C."/>
            <person name="Mauceli E."/>
            <person name="Mccarthy M."/>
            <person name="Mcdonough S."/>
            <person name="Mcghee T."/>
            <person name="Meldrim J."/>
            <person name="Meneus L."/>
            <person name="Mesirov J."/>
            <person name="Mihalev A."/>
            <person name="Mihova T."/>
            <person name="Mikkelsen T."/>
            <person name="Mlenga V."/>
            <person name="Moru K."/>
            <person name="Mozes J."/>
            <person name="Mulrain L."/>
            <person name="Munson G."/>
            <person name="Naylor J."/>
            <person name="Newes C."/>
            <person name="Nguyen C."/>
            <person name="Nguyen N."/>
            <person name="Nguyen T."/>
            <person name="Nicol R."/>
            <person name="Nielsen C."/>
            <person name="Nizzari M."/>
            <person name="Norbu C."/>
            <person name="Norbu N."/>
            <person name="O'donnell P."/>
            <person name="Okoawo O."/>
            <person name="O'leary S."/>
            <person name="Omotosho B."/>
            <person name="O'neill K."/>
            <person name="Osman S."/>
            <person name="Parker S."/>
            <person name="Perrin D."/>
            <person name="Phunkhang P."/>
            <person name="Piqani B."/>
            <person name="Purcell S."/>
            <person name="Rachupka T."/>
            <person name="Ramasamy U."/>
            <person name="Rameau R."/>
            <person name="Ray V."/>
            <person name="Raymond C."/>
            <person name="Retta R."/>
            <person name="Richardson S."/>
            <person name="Rise C."/>
            <person name="Rodriguez J."/>
            <person name="Rogers J."/>
            <person name="Rogov P."/>
            <person name="Rutman M."/>
            <person name="Schupbach R."/>
            <person name="Seaman C."/>
            <person name="Settipalli S."/>
            <person name="Sharpe T."/>
            <person name="Sheridan J."/>
            <person name="Sherpa N."/>
            <person name="Shi J."/>
            <person name="Smirnov S."/>
            <person name="Smith C."/>
            <person name="Sougnez C."/>
            <person name="Spencer B."/>
            <person name="Stalker J."/>
            <person name="Stange-thomann N."/>
            <person name="Stavropoulos S."/>
            <person name="Stetson K."/>
            <person name="Stone C."/>
            <person name="Stone S."/>
            <person name="Stubbs M."/>
            <person name="Talamas J."/>
            <person name="Tchuinga P."/>
            <person name="Tenzing P."/>
            <person name="Tesfaye S."/>
            <person name="Theodore J."/>
            <person name="Thoulutsang Y."/>
            <person name="Topham K."/>
            <person name="Towey S."/>
            <person name="Tsamla T."/>
            <person name="Tsomo N."/>
            <person name="Vallee D."/>
            <person name="Vassiliev H."/>
            <person name="Venkataraman V."/>
            <person name="Vinson J."/>
            <person name="Vo A."/>
            <person name="Wade C."/>
            <person name="Wang S."/>
            <person name="Wangchuk T."/>
            <person name="Wangdi T."/>
            <person name="Whittaker C."/>
            <person name="Wilkinson J."/>
            <person name="Wu Y."/>
            <person name="Wyman D."/>
            <person name="Yadav S."/>
            <person name="Yang S."/>
            <person name="Yang X."/>
            <person name="Yeager S."/>
            <person name="Yee E."/>
            <person name="Young G."/>
            <person name="Zainoun J."/>
            <person name="Zembeck L."/>
            <person name="Zimmer A."/>
            <person name="Zody M."/>
            <person name="Lander E."/>
        </authorList>
    </citation>
    <scope>NUCLEOTIDE SEQUENCE [LARGE SCALE GENOMIC DNA]</scope>
</reference>
<dbReference type="HOGENOM" id="CLU_076992_1_0_1"/>
<organism evidence="9 10">
    <name type="scientific">Ciona savignyi</name>
    <name type="common">Pacific transparent sea squirt</name>
    <dbReference type="NCBI Taxonomy" id="51511"/>
    <lineage>
        <taxon>Eukaryota</taxon>
        <taxon>Metazoa</taxon>
        <taxon>Chordata</taxon>
        <taxon>Tunicata</taxon>
        <taxon>Ascidiacea</taxon>
        <taxon>Phlebobranchia</taxon>
        <taxon>Cionidae</taxon>
        <taxon>Ciona</taxon>
    </lineage>
</organism>
<name>H2Z163_CIOSA</name>
<dbReference type="PANTHER" id="PTHR12000">
    <property type="entry name" value="HEMOGLOBINASE FAMILY MEMBER"/>
    <property type="match status" value="1"/>
</dbReference>
<sequence>MKSVLYLCVFAAVVQLVCCDPYGFVQHFEKELHAKKTAQFQGKIWVVLVAGSSGYYNYRHQADVCHAYQIVHNHGIPDDQIIVMMYDDIANNTQNPTKGIIINHPDGPDVYQGVLKDYTGEDVTPSNFLKVITGDKEGLSGIGSGRALESGPNDHVFIYFADHGAPGLIAFPVGELMKDDLNNAINKIYKRNMYSQLVFYLEACESGSMFHDILSDKINVYTTTAANPSESSYACYFDTKRQTYLGDRYSVSWLE</sequence>
<proteinExistence type="inferred from homology"/>
<dbReference type="Pfam" id="PF01650">
    <property type="entry name" value="Peptidase_C13"/>
    <property type="match status" value="1"/>
</dbReference>
<dbReference type="GO" id="GO:0005773">
    <property type="term" value="C:vacuole"/>
    <property type="evidence" value="ECO:0007669"/>
    <property type="project" value="GOC"/>
</dbReference>
<dbReference type="Ensembl" id="ENSCSAVT00000011458.1">
    <property type="protein sequence ID" value="ENSCSAVP00000011325.1"/>
    <property type="gene ID" value="ENSCSAVG00000006628.1"/>
</dbReference>
<dbReference type="GO" id="GO:0004197">
    <property type="term" value="F:cysteine-type endopeptidase activity"/>
    <property type="evidence" value="ECO:0007669"/>
    <property type="project" value="UniProtKB-EC"/>
</dbReference>
<dbReference type="FunFam" id="3.40.50.1460:FF:000006">
    <property type="entry name" value="Legumain"/>
    <property type="match status" value="1"/>
</dbReference>
<keyword evidence="7" id="KW-0788">Thiol protease</keyword>
<keyword evidence="4" id="KW-0645">Protease</keyword>
<evidence type="ECO:0000256" key="6">
    <source>
        <dbReference type="ARBA" id="ARBA00022801"/>
    </source>
</evidence>
<evidence type="ECO:0000256" key="5">
    <source>
        <dbReference type="ARBA" id="ARBA00022729"/>
    </source>
</evidence>
<reference evidence="9" key="2">
    <citation type="submission" date="2025-08" db="UniProtKB">
        <authorList>
            <consortium name="Ensembl"/>
        </authorList>
    </citation>
    <scope>IDENTIFICATION</scope>
</reference>
<evidence type="ECO:0000256" key="7">
    <source>
        <dbReference type="ARBA" id="ARBA00022807"/>
    </source>
</evidence>
<feature type="signal peptide" evidence="8">
    <location>
        <begin position="1"/>
        <end position="19"/>
    </location>
</feature>
<keyword evidence="5 8" id="KW-0732">Signal</keyword>
<evidence type="ECO:0000256" key="1">
    <source>
        <dbReference type="ARBA" id="ARBA00000810"/>
    </source>
</evidence>
<dbReference type="Gene3D" id="3.40.50.1460">
    <property type="match status" value="1"/>
</dbReference>
<evidence type="ECO:0000313" key="10">
    <source>
        <dbReference type="Proteomes" id="UP000007875"/>
    </source>
</evidence>
<evidence type="ECO:0000256" key="3">
    <source>
        <dbReference type="ARBA" id="ARBA00012628"/>
    </source>
</evidence>
<protein>
    <recommendedName>
        <fullName evidence="3">legumain</fullName>
        <ecNumber evidence="3">3.4.22.34</ecNumber>
    </recommendedName>
</protein>
<dbReference type="EC" id="3.4.22.34" evidence="3"/>
<dbReference type="STRING" id="51511.ENSCSAVP00000011325"/>
<dbReference type="GO" id="GO:0051603">
    <property type="term" value="P:proteolysis involved in protein catabolic process"/>
    <property type="evidence" value="ECO:0007669"/>
    <property type="project" value="TreeGrafter"/>
</dbReference>
<dbReference type="PANTHER" id="PTHR12000:SF42">
    <property type="entry name" value="LEGUMAIN"/>
    <property type="match status" value="1"/>
</dbReference>
<keyword evidence="6" id="KW-0378">Hydrolase</keyword>
<dbReference type="InterPro" id="IPR001096">
    <property type="entry name" value="Peptidase_C13"/>
</dbReference>
<dbReference type="OMA" id="DNFPYFF"/>
<evidence type="ECO:0000313" key="9">
    <source>
        <dbReference type="Ensembl" id="ENSCSAVP00000011325.1"/>
    </source>
</evidence>
<dbReference type="GeneTree" id="ENSGT00940000154782"/>
<dbReference type="InParanoid" id="H2Z163"/>
<keyword evidence="10" id="KW-1185">Reference proteome</keyword>
<evidence type="ECO:0000256" key="4">
    <source>
        <dbReference type="ARBA" id="ARBA00022670"/>
    </source>
</evidence>
<evidence type="ECO:0000256" key="2">
    <source>
        <dbReference type="ARBA" id="ARBA00009941"/>
    </source>
</evidence>
<evidence type="ECO:0000256" key="8">
    <source>
        <dbReference type="SAM" id="SignalP"/>
    </source>
</evidence>
<dbReference type="Proteomes" id="UP000007875">
    <property type="component" value="Unassembled WGS sequence"/>
</dbReference>
<feature type="chain" id="PRO_5003578935" description="legumain" evidence="8">
    <location>
        <begin position="20"/>
        <end position="255"/>
    </location>
</feature>
<comment type="catalytic activity">
    <reaction evidence="1">
        <text>Hydrolysis of proteins and small molecule substrates at -Asn-|-Xaa- bonds.</text>
        <dbReference type="EC" id="3.4.22.34"/>
    </reaction>
</comment>
<comment type="similarity">
    <text evidence="2">Belongs to the peptidase C13 family.</text>
</comment>